<dbReference type="InterPro" id="IPR001214">
    <property type="entry name" value="SET_dom"/>
</dbReference>
<dbReference type="SMART" id="SM00317">
    <property type="entry name" value="SET"/>
    <property type="match status" value="1"/>
</dbReference>
<dbReference type="GO" id="GO:0006355">
    <property type="term" value="P:regulation of DNA-templated transcription"/>
    <property type="evidence" value="ECO:0007669"/>
    <property type="project" value="InterPro"/>
</dbReference>
<feature type="domain" description="Post-SET" evidence="17">
    <location>
        <begin position="248"/>
        <end position="264"/>
    </location>
</feature>
<evidence type="ECO:0000256" key="13">
    <source>
        <dbReference type="ARBA" id="ARBA00030091"/>
    </source>
</evidence>
<evidence type="ECO:0000256" key="2">
    <source>
        <dbReference type="ARBA" id="ARBA00004286"/>
    </source>
</evidence>
<dbReference type="GO" id="GO:0005694">
    <property type="term" value="C:chromosome"/>
    <property type="evidence" value="ECO:0007669"/>
    <property type="project" value="UniProtKB-SubCell"/>
</dbReference>
<dbReference type="InterPro" id="IPR006560">
    <property type="entry name" value="AWS_dom"/>
</dbReference>
<accession>A0A1Y1UQT9</accession>
<dbReference type="PROSITE" id="PS50868">
    <property type="entry name" value="POST_SET"/>
    <property type="match status" value="1"/>
</dbReference>
<evidence type="ECO:0000313" key="20">
    <source>
        <dbReference type="Proteomes" id="UP000193218"/>
    </source>
</evidence>
<dbReference type="Pfam" id="PF00856">
    <property type="entry name" value="SET"/>
    <property type="match status" value="1"/>
</dbReference>
<dbReference type="SMART" id="SM00508">
    <property type="entry name" value="PostSET"/>
    <property type="match status" value="1"/>
</dbReference>
<feature type="region of interest" description="Disordered" evidence="15">
    <location>
        <begin position="534"/>
        <end position="570"/>
    </location>
</feature>
<evidence type="ECO:0000256" key="14">
    <source>
        <dbReference type="ARBA" id="ARBA00047545"/>
    </source>
</evidence>
<feature type="compositionally biased region" description="Pro residues" evidence="15">
    <location>
        <begin position="492"/>
        <end position="510"/>
    </location>
</feature>
<dbReference type="PROSITE" id="PS51215">
    <property type="entry name" value="AWS"/>
    <property type="match status" value="1"/>
</dbReference>
<protein>
    <recommendedName>
        <fullName evidence="4">Histone-lysine N-methyltransferase, H3 lysine-36 specific</fullName>
        <ecNumber evidence="3">2.1.1.359</ecNumber>
    </recommendedName>
    <alternativeName>
        <fullName evidence="13">SET domain-containing protein 2</fullName>
    </alternativeName>
</protein>
<evidence type="ECO:0000256" key="15">
    <source>
        <dbReference type="SAM" id="MobiDB-lite"/>
    </source>
</evidence>
<dbReference type="STRING" id="4999.A0A1Y1UQT9"/>
<dbReference type="AlphaFoldDB" id="A0A1Y1UQT9"/>
<feature type="compositionally biased region" description="Low complexity" evidence="15">
    <location>
        <begin position="536"/>
        <end position="549"/>
    </location>
</feature>
<dbReference type="Proteomes" id="UP000193218">
    <property type="component" value="Unassembled WGS sequence"/>
</dbReference>
<dbReference type="InterPro" id="IPR044437">
    <property type="entry name" value="SETD2/Set2_SET"/>
</dbReference>
<evidence type="ECO:0000256" key="11">
    <source>
        <dbReference type="ARBA" id="ARBA00023163"/>
    </source>
</evidence>
<dbReference type="SMART" id="SM00570">
    <property type="entry name" value="AWS"/>
    <property type="match status" value="1"/>
</dbReference>
<dbReference type="InterPro" id="IPR038190">
    <property type="entry name" value="SRI_sf"/>
</dbReference>
<dbReference type="GO" id="GO:0005634">
    <property type="term" value="C:nucleus"/>
    <property type="evidence" value="ECO:0007669"/>
    <property type="project" value="UniProtKB-SubCell"/>
</dbReference>
<dbReference type="InterPro" id="IPR003616">
    <property type="entry name" value="Post-SET_dom"/>
</dbReference>
<dbReference type="Gene3D" id="2.170.270.10">
    <property type="entry name" value="SET domain"/>
    <property type="match status" value="1"/>
</dbReference>
<dbReference type="SUPFAM" id="SSF82199">
    <property type="entry name" value="SET domain"/>
    <property type="match status" value="1"/>
</dbReference>
<organism evidence="19 20">
    <name type="scientific">Kockovaella imperatae</name>
    <dbReference type="NCBI Taxonomy" id="4999"/>
    <lineage>
        <taxon>Eukaryota</taxon>
        <taxon>Fungi</taxon>
        <taxon>Dikarya</taxon>
        <taxon>Basidiomycota</taxon>
        <taxon>Agaricomycotina</taxon>
        <taxon>Tremellomycetes</taxon>
        <taxon>Tremellales</taxon>
        <taxon>Cuniculitremaceae</taxon>
        <taxon>Kockovaella</taxon>
    </lineage>
</organism>
<dbReference type="GO" id="GO:0140955">
    <property type="term" value="F:histone H3K36 trimethyltransferase activity"/>
    <property type="evidence" value="ECO:0007669"/>
    <property type="project" value="UniProtKB-EC"/>
</dbReference>
<comment type="caution">
    <text evidence="19">The sequence shown here is derived from an EMBL/GenBank/DDBJ whole genome shotgun (WGS) entry which is preliminary data.</text>
</comment>
<sequence>MELFSADSPKVEPVVDLPPRSPTPAKEAPGPMLVNHLPVAWEEAHETFVELERCVYERKDLGLSREQDEMMVCDCVYDKHDPDAKPCGPYSDCINRAIFIECLAEECRAKSQCQNQRFTKRQYAPVQIVLTEMKGYGLRAEENIAAGTLMYEYIGEVVQEKTFRKRMQQYADQGIKHFYFMMLQKEEYIDATMKGGIGRFANHSCNPNSEVQKWVVGRRLRMGIFTKRDVLQGEEITFNYNVDRYGHDAQTCYCGEPNCVGTIGGKTQTDIGTIDDLFLDALGISDEVEELGLKGSKKKKSRQLDEDWTPTLKPIASEQEVQKVAAAIRQSAENPKMMARLLERVNMTEEPLIHRQLMRMHGFGLMNMALTQLAEEREVVLLALESMNKWKLQIRNKIEDSNIEEPVKVLSRSDDREIKSVAKTLLDYWSTLELSYRIPRKSKISTLDAEDEAATTTIAEADVLPSYSELRRPQAWENTSFIQIDIAPVRARPPPFMRPRPPPVVRPPPTHTHSADRSKLDAIIALAQQSMPVLPESPAAESSRSGSRSADPESVDRRKRMKREEDGSRKEKRLKVLVGDVVVKSMSKYREQMDHDTFKRYAKECTTILVEKEKKGHSYASSRHPQLSEEKKAKIKSFTKEFAHKVLKRLKEKGKLRRPESTVIETPSNDLLEILESDEDSPSESPLTDRNAIRVDSFRPGHTPSQTPTSGDPSPTVDPHR</sequence>
<dbReference type="PROSITE" id="PS50280">
    <property type="entry name" value="SET"/>
    <property type="match status" value="1"/>
</dbReference>
<evidence type="ECO:0000256" key="6">
    <source>
        <dbReference type="ARBA" id="ARBA00022491"/>
    </source>
</evidence>
<evidence type="ECO:0000259" key="16">
    <source>
        <dbReference type="PROSITE" id="PS50280"/>
    </source>
</evidence>
<dbReference type="InterPro" id="IPR046341">
    <property type="entry name" value="SET_dom_sf"/>
</dbReference>
<feature type="compositionally biased region" description="Polar residues" evidence="15">
    <location>
        <begin position="703"/>
        <end position="713"/>
    </location>
</feature>
<keyword evidence="8" id="KW-0808">Transferase</keyword>
<evidence type="ECO:0000313" key="19">
    <source>
        <dbReference type="EMBL" id="ORX40448.1"/>
    </source>
</evidence>
<feature type="compositionally biased region" description="Basic and acidic residues" evidence="15">
    <location>
        <begin position="550"/>
        <end position="569"/>
    </location>
</feature>
<gene>
    <name evidence="19" type="ORF">BD324DRAFT_658455</name>
</gene>
<feature type="domain" description="SET" evidence="16">
    <location>
        <begin position="124"/>
        <end position="241"/>
    </location>
</feature>
<dbReference type="OrthoDB" id="422362at2759"/>
<comment type="catalytic activity">
    <reaction evidence="14">
        <text>L-lysyl(36)-[histone H3] + 3 S-adenosyl-L-methionine = N(6),N(6),N(6)-trimethyl-L-lysyl(36)-[histone H3] + 3 S-adenosyl-L-homocysteine + 3 H(+)</text>
        <dbReference type="Rhea" id="RHEA:60324"/>
        <dbReference type="Rhea" id="RHEA-COMP:9785"/>
        <dbReference type="Rhea" id="RHEA-COMP:15536"/>
        <dbReference type="ChEBI" id="CHEBI:15378"/>
        <dbReference type="ChEBI" id="CHEBI:29969"/>
        <dbReference type="ChEBI" id="CHEBI:57856"/>
        <dbReference type="ChEBI" id="CHEBI:59789"/>
        <dbReference type="ChEBI" id="CHEBI:61961"/>
        <dbReference type="EC" id="2.1.1.359"/>
    </reaction>
</comment>
<dbReference type="GeneID" id="33560692"/>
<dbReference type="RefSeq" id="XP_021874127.1">
    <property type="nucleotide sequence ID" value="XM_022018883.1"/>
</dbReference>
<dbReference type="Pfam" id="PF17907">
    <property type="entry name" value="AWS"/>
    <property type="match status" value="1"/>
</dbReference>
<evidence type="ECO:0000256" key="12">
    <source>
        <dbReference type="ARBA" id="ARBA00023242"/>
    </source>
</evidence>
<dbReference type="PROSITE" id="PS51568">
    <property type="entry name" value="SAM_MT43_SET2_1"/>
    <property type="match status" value="1"/>
</dbReference>
<dbReference type="EC" id="2.1.1.359" evidence="3"/>
<keyword evidence="20" id="KW-1185">Reference proteome</keyword>
<evidence type="ECO:0000256" key="10">
    <source>
        <dbReference type="ARBA" id="ARBA00023015"/>
    </source>
</evidence>
<dbReference type="InterPro" id="IPR050777">
    <property type="entry name" value="SET2_Histone-Lys_MeTrsfase"/>
</dbReference>
<dbReference type="InParanoid" id="A0A1Y1UQT9"/>
<dbReference type="FunCoup" id="A0A1Y1UQT9">
    <property type="interactions" value="75"/>
</dbReference>
<evidence type="ECO:0000259" key="18">
    <source>
        <dbReference type="PROSITE" id="PS51215"/>
    </source>
</evidence>
<dbReference type="PANTHER" id="PTHR22884">
    <property type="entry name" value="SET DOMAIN PROTEINS"/>
    <property type="match status" value="1"/>
</dbReference>
<evidence type="ECO:0000256" key="3">
    <source>
        <dbReference type="ARBA" id="ARBA00012178"/>
    </source>
</evidence>
<evidence type="ECO:0000256" key="9">
    <source>
        <dbReference type="ARBA" id="ARBA00022691"/>
    </source>
</evidence>
<feature type="region of interest" description="Disordered" evidence="15">
    <location>
        <begin position="1"/>
        <end position="29"/>
    </location>
</feature>
<keyword evidence="11" id="KW-0804">Transcription</keyword>
<dbReference type="GO" id="GO:0032259">
    <property type="term" value="P:methylation"/>
    <property type="evidence" value="ECO:0007669"/>
    <property type="project" value="UniProtKB-KW"/>
</dbReference>
<reference evidence="19 20" key="1">
    <citation type="submission" date="2017-03" db="EMBL/GenBank/DDBJ databases">
        <title>Widespread Adenine N6-methylation of Active Genes in Fungi.</title>
        <authorList>
            <consortium name="DOE Joint Genome Institute"/>
            <person name="Mondo S.J."/>
            <person name="Dannebaum R.O."/>
            <person name="Kuo R.C."/>
            <person name="Louie K.B."/>
            <person name="Bewick A.J."/>
            <person name="Labutti K."/>
            <person name="Haridas S."/>
            <person name="Kuo A."/>
            <person name="Salamov A."/>
            <person name="Ahrendt S.R."/>
            <person name="Lau R."/>
            <person name="Bowen B.P."/>
            <person name="Lipzen A."/>
            <person name="Sullivan W."/>
            <person name="Andreopoulos W.B."/>
            <person name="Clum A."/>
            <person name="Lindquist E."/>
            <person name="Daum C."/>
            <person name="Northen T.R."/>
            <person name="Ramamoorthy G."/>
            <person name="Schmitz R.J."/>
            <person name="Gryganskyi A."/>
            <person name="Culley D."/>
            <person name="Magnuson J."/>
            <person name="James T.Y."/>
            <person name="O'Malley M.A."/>
            <person name="Stajich J.E."/>
            <person name="Spatafora J.W."/>
            <person name="Visel A."/>
            <person name="Grigoriev I.V."/>
        </authorList>
    </citation>
    <scope>NUCLEOTIDE SEQUENCE [LARGE SCALE GENOMIC DNA]</scope>
    <source>
        <strain evidence="19 20">NRRL Y-17943</strain>
    </source>
</reference>
<dbReference type="EMBL" id="NBSH01000001">
    <property type="protein sequence ID" value="ORX40448.1"/>
    <property type="molecule type" value="Genomic_DNA"/>
</dbReference>
<dbReference type="InterPro" id="IPR013257">
    <property type="entry name" value="SRI"/>
</dbReference>
<evidence type="ECO:0000256" key="1">
    <source>
        <dbReference type="ARBA" id="ARBA00004123"/>
    </source>
</evidence>
<feature type="domain" description="AWS" evidence="18">
    <location>
        <begin position="68"/>
        <end position="122"/>
    </location>
</feature>
<evidence type="ECO:0000256" key="7">
    <source>
        <dbReference type="ARBA" id="ARBA00022603"/>
    </source>
</evidence>
<evidence type="ECO:0000259" key="17">
    <source>
        <dbReference type="PROSITE" id="PS50868"/>
    </source>
</evidence>
<keyword evidence="5" id="KW-0158">Chromosome</keyword>
<keyword evidence="12" id="KW-0539">Nucleus</keyword>
<keyword evidence="9" id="KW-0949">S-adenosyl-L-methionine</keyword>
<dbReference type="InterPro" id="IPR025788">
    <property type="entry name" value="Set2_fungi"/>
</dbReference>
<evidence type="ECO:0000256" key="5">
    <source>
        <dbReference type="ARBA" id="ARBA00022454"/>
    </source>
</evidence>
<dbReference type="Gene3D" id="1.10.1740.100">
    <property type="entry name" value="Set2, Rpb1 interacting domain"/>
    <property type="match status" value="1"/>
</dbReference>
<dbReference type="Pfam" id="PF08236">
    <property type="entry name" value="SRI"/>
    <property type="match status" value="1"/>
</dbReference>
<keyword evidence="10" id="KW-0805">Transcription regulation</keyword>
<keyword evidence="7" id="KW-0489">Methyltransferase</keyword>
<feature type="region of interest" description="Disordered" evidence="15">
    <location>
        <begin position="492"/>
        <end position="516"/>
    </location>
</feature>
<proteinExistence type="predicted"/>
<dbReference type="CDD" id="cd19172">
    <property type="entry name" value="SET_SETD2"/>
    <property type="match status" value="1"/>
</dbReference>
<name>A0A1Y1UQT9_9TREE</name>
<feature type="region of interest" description="Disordered" evidence="15">
    <location>
        <begin position="651"/>
        <end position="721"/>
    </location>
</feature>
<feature type="compositionally biased region" description="Acidic residues" evidence="15">
    <location>
        <begin position="673"/>
        <end position="682"/>
    </location>
</feature>
<comment type="subcellular location">
    <subcellularLocation>
        <location evidence="2">Chromosome</location>
    </subcellularLocation>
    <subcellularLocation>
        <location evidence="1">Nucleus</location>
    </subcellularLocation>
</comment>
<evidence type="ECO:0000256" key="8">
    <source>
        <dbReference type="ARBA" id="ARBA00022679"/>
    </source>
</evidence>
<keyword evidence="6" id="KW-0678">Repressor</keyword>
<evidence type="ECO:0000256" key="4">
    <source>
        <dbReference type="ARBA" id="ARBA00018028"/>
    </source>
</evidence>